<sequence length="594" mass="64393">CGQASLNTKIVGGENAVAGSWPWQVSFQAGGSHFCGGSLINQNWVLSAAHCFQSITAPRITVLLGMASLEGTNPYMQKTNATNIIIHQQYDQTTNDNDIALVQLSSSLNFNDYVRPVCLAASNSTLPGGTNVWVTGWGRITVNMSLPSPQTLQEMQIPIISNTDCAKSYGSASITNNMMCAGLPQGGKDACQGDSGSPLVVKFNTTWIQAGIVSFGYSCALPNFPGVYTRVSQYQGWIDSKINSSQPGFIKFSNGNCVSPNVFCLTLSLSLSFLSSSFFATCSNASQIENSPSRACFLYFRFRFQYSHRPHPHTRGLGRLAILTYAGGHLQIGTLSLSSARPSFPSDRFCGKPSSNNRIVGGVNALNTSWPWQVSFQENNNHFCGGTLITQNWVLSAAHCLIRVFCFLSFFFRRNASDITVYLGIHSLEVTTSNTQSRNIISIITHPEYNPSTSYNDIALVKLNSSVSFTDYVRPVCLAAINSSFPRGSTAWVTGWGRIASDMNLQSPKTLQEVKVLILSNQQCGTPTEKSICAGLPQGGTNILLPLQGDSGGPLVSKLNTTWVQAGIVSYGYNCALPAFPGVYTRVSNYQEWI</sequence>
<dbReference type="SUPFAM" id="SSF50494">
    <property type="entry name" value="Trypsin-like serine proteases"/>
    <property type="match status" value="2"/>
</dbReference>
<dbReference type="PROSITE" id="PS00134">
    <property type="entry name" value="TRYPSIN_HIS"/>
    <property type="match status" value="2"/>
</dbReference>
<reference evidence="8" key="1">
    <citation type="submission" date="2020-08" db="EMBL/GenBank/DDBJ databases">
        <title>Chromosome-level assembly of Southern catfish (Silurus meridionalis) provides insights into visual adaptation to the nocturnal and benthic lifestyles.</title>
        <authorList>
            <person name="Zhang Y."/>
            <person name="Wang D."/>
            <person name="Peng Z."/>
        </authorList>
    </citation>
    <scope>NUCLEOTIDE SEQUENCE</scope>
    <source>
        <strain evidence="8">SWU-2019-XX</strain>
        <tissue evidence="8">Muscle</tissue>
    </source>
</reference>
<proteinExistence type="predicted"/>
<keyword evidence="9" id="KW-1185">Reference proteome</keyword>
<dbReference type="Gene3D" id="2.40.10.10">
    <property type="entry name" value="Trypsin-like serine proteases"/>
    <property type="match status" value="2"/>
</dbReference>
<dbReference type="GO" id="GO:0004252">
    <property type="term" value="F:serine-type endopeptidase activity"/>
    <property type="evidence" value="ECO:0007669"/>
    <property type="project" value="InterPro"/>
</dbReference>
<evidence type="ECO:0000256" key="4">
    <source>
        <dbReference type="ARBA" id="ARBA00022825"/>
    </source>
</evidence>
<keyword evidence="3 6" id="KW-0378">Hydrolase</keyword>
<accession>A0A8T0B1X1</accession>
<evidence type="ECO:0000256" key="2">
    <source>
        <dbReference type="ARBA" id="ARBA00022729"/>
    </source>
</evidence>
<evidence type="ECO:0000259" key="7">
    <source>
        <dbReference type="PROSITE" id="PS50240"/>
    </source>
</evidence>
<dbReference type="PRINTS" id="PR00722">
    <property type="entry name" value="CHYMOTRYPSIN"/>
</dbReference>
<dbReference type="FunFam" id="2.40.10.10:FF:000024">
    <property type="entry name" value="Serine protease 53"/>
    <property type="match status" value="2"/>
</dbReference>
<dbReference type="Proteomes" id="UP000606274">
    <property type="component" value="Unassembled WGS sequence"/>
</dbReference>
<dbReference type="InterPro" id="IPR033116">
    <property type="entry name" value="TRYPSIN_SER"/>
</dbReference>
<protein>
    <recommendedName>
        <fullName evidence="7">Peptidase S1 domain-containing protein</fullName>
    </recommendedName>
</protein>
<dbReference type="InterPro" id="IPR018114">
    <property type="entry name" value="TRYPSIN_HIS"/>
</dbReference>
<keyword evidence="2" id="KW-0732">Signal</keyword>
<dbReference type="PANTHER" id="PTHR24252">
    <property type="entry name" value="ACROSIN-RELATED"/>
    <property type="match status" value="1"/>
</dbReference>
<feature type="non-terminal residue" evidence="8">
    <location>
        <position position="594"/>
    </location>
</feature>
<evidence type="ECO:0000256" key="1">
    <source>
        <dbReference type="ARBA" id="ARBA00022670"/>
    </source>
</evidence>
<keyword evidence="1 6" id="KW-0645">Protease</keyword>
<evidence type="ECO:0000313" key="9">
    <source>
        <dbReference type="Proteomes" id="UP000606274"/>
    </source>
</evidence>
<gene>
    <name evidence="8" type="ORF">HF521_004481</name>
</gene>
<keyword evidence="5" id="KW-1015">Disulfide bond</keyword>
<dbReference type="InterPro" id="IPR001254">
    <property type="entry name" value="Trypsin_dom"/>
</dbReference>
<name>A0A8T0B1X1_SILME</name>
<dbReference type="InterPro" id="IPR043504">
    <property type="entry name" value="Peptidase_S1_PA_chymotrypsin"/>
</dbReference>
<evidence type="ECO:0000256" key="6">
    <source>
        <dbReference type="RuleBase" id="RU363034"/>
    </source>
</evidence>
<dbReference type="EMBL" id="JABFDY010000014">
    <property type="protein sequence ID" value="KAF7697971.1"/>
    <property type="molecule type" value="Genomic_DNA"/>
</dbReference>
<feature type="non-terminal residue" evidence="8">
    <location>
        <position position="1"/>
    </location>
</feature>
<dbReference type="Pfam" id="PF00089">
    <property type="entry name" value="Trypsin"/>
    <property type="match status" value="2"/>
</dbReference>
<dbReference type="PROSITE" id="PS00135">
    <property type="entry name" value="TRYPSIN_SER"/>
    <property type="match status" value="1"/>
</dbReference>
<dbReference type="AlphaFoldDB" id="A0A8T0B1X1"/>
<dbReference type="GO" id="GO:0006508">
    <property type="term" value="P:proteolysis"/>
    <property type="evidence" value="ECO:0007669"/>
    <property type="project" value="UniProtKB-KW"/>
</dbReference>
<dbReference type="PANTHER" id="PTHR24252:SF7">
    <property type="entry name" value="HYALIN"/>
    <property type="match status" value="1"/>
</dbReference>
<feature type="domain" description="Peptidase S1" evidence="7">
    <location>
        <begin position="359"/>
        <end position="594"/>
    </location>
</feature>
<organism evidence="8 9">
    <name type="scientific">Silurus meridionalis</name>
    <name type="common">Southern catfish</name>
    <name type="synonym">Silurus soldatovi meridionalis</name>
    <dbReference type="NCBI Taxonomy" id="175797"/>
    <lineage>
        <taxon>Eukaryota</taxon>
        <taxon>Metazoa</taxon>
        <taxon>Chordata</taxon>
        <taxon>Craniata</taxon>
        <taxon>Vertebrata</taxon>
        <taxon>Euteleostomi</taxon>
        <taxon>Actinopterygii</taxon>
        <taxon>Neopterygii</taxon>
        <taxon>Teleostei</taxon>
        <taxon>Ostariophysi</taxon>
        <taxon>Siluriformes</taxon>
        <taxon>Siluridae</taxon>
        <taxon>Silurus</taxon>
    </lineage>
</organism>
<dbReference type="InterPro" id="IPR009003">
    <property type="entry name" value="Peptidase_S1_PA"/>
</dbReference>
<evidence type="ECO:0000256" key="3">
    <source>
        <dbReference type="ARBA" id="ARBA00022801"/>
    </source>
</evidence>
<keyword evidence="4 6" id="KW-0720">Serine protease</keyword>
<evidence type="ECO:0000256" key="5">
    <source>
        <dbReference type="ARBA" id="ARBA00023157"/>
    </source>
</evidence>
<feature type="domain" description="Peptidase S1" evidence="7">
    <location>
        <begin position="10"/>
        <end position="243"/>
    </location>
</feature>
<dbReference type="PROSITE" id="PS50240">
    <property type="entry name" value="TRYPSIN_DOM"/>
    <property type="match status" value="2"/>
</dbReference>
<evidence type="ECO:0000313" key="8">
    <source>
        <dbReference type="EMBL" id="KAF7697971.1"/>
    </source>
</evidence>
<comment type="caution">
    <text evidence="8">The sequence shown here is derived from an EMBL/GenBank/DDBJ whole genome shotgun (WGS) entry which is preliminary data.</text>
</comment>
<dbReference type="InterPro" id="IPR001314">
    <property type="entry name" value="Peptidase_S1A"/>
</dbReference>
<dbReference type="CDD" id="cd00190">
    <property type="entry name" value="Tryp_SPc"/>
    <property type="match status" value="2"/>
</dbReference>
<dbReference type="SMART" id="SM00020">
    <property type="entry name" value="Tryp_SPc"/>
    <property type="match status" value="2"/>
</dbReference>